<dbReference type="SUPFAM" id="SSF52540">
    <property type="entry name" value="P-loop containing nucleoside triphosphate hydrolases"/>
    <property type="match status" value="1"/>
</dbReference>
<feature type="coiled-coil region" evidence="1">
    <location>
        <begin position="169"/>
        <end position="202"/>
    </location>
</feature>
<dbReference type="PIRSF" id="PIRSF002849">
    <property type="entry name" value="AAA_ATPase_chaperone_MoxR_prd"/>
    <property type="match status" value="1"/>
</dbReference>
<feature type="domain" description="AAA+ ATPase" evidence="2">
    <location>
        <begin position="27"/>
        <end position="170"/>
    </location>
</feature>
<keyword evidence="1" id="KW-0175">Coiled coil</keyword>
<comment type="caution">
    <text evidence="3">The sequence shown here is derived from an EMBL/GenBank/DDBJ whole genome shotgun (WGS) entry which is preliminary data.</text>
</comment>
<dbReference type="GO" id="GO:0016887">
    <property type="term" value="F:ATP hydrolysis activity"/>
    <property type="evidence" value="ECO:0007669"/>
    <property type="project" value="InterPro"/>
</dbReference>
<dbReference type="Pfam" id="PF17863">
    <property type="entry name" value="AAA_lid_2"/>
    <property type="match status" value="1"/>
</dbReference>
<gene>
    <name evidence="3" type="ORF">OSO01_37680</name>
</gene>
<evidence type="ECO:0000256" key="1">
    <source>
        <dbReference type="SAM" id="Coils"/>
    </source>
</evidence>
<dbReference type="Pfam" id="PF07728">
    <property type="entry name" value="AAA_5"/>
    <property type="match status" value="1"/>
</dbReference>
<reference evidence="3 4" key="1">
    <citation type="submission" date="2019-07" db="EMBL/GenBank/DDBJ databases">
        <title>Whole genome shotgun sequence of Oceanobacillus sojae NBRC 105379.</title>
        <authorList>
            <person name="Hosoyama A."/>
            <person name="Uohara A."/>
            <person name="Ohji S."/>
            <person name="Ichikawa N."/>
        </authorList>
    </citation>
    <scope>NUCLEOTIDE SEQUENCE [LARGE SCALE GENOMIC DNA]</scope>
    <source>
        <strain evidence="3 4">NBRC 105379</strain>
    </source>
</reference>
<dbReference type="Proteomes" id="UP000321558">
    <property type="component" value="Unassembled WGS sequence"/>
</dbReference>
<protein>
    <submittedName>
        <fullName evidence="3">Magnesium chelatase</fullName>
    </submittedName>
</protein>
<dbReference type="EMBL" id="BJYM01000018">
    <property type="protein sequence ID" value="GEN89029.1"/>
    <property type="molecule type" value="Genomic_DNA"/>
</dbReference>
<dbReference type="Gene3D" id="1.10.8.80">
    <property type="entry name" value="Magnesium chelatase subunit I, C-Terminal domain"/>
    <property type="match status" value="1"/>
</dbReference>
<dbReference type="STRING" id="582851.GCA_900162665_03375"/>
<dbReference type="PANTHER" id="PTHR32039:SF9">
    <property type="entry name" value="MAGNESIUM-CHELATASE SUBUNIT CHLI-2, CHLOROPLASTIC"/>
    <property type="match status" value="1"/>
</dbReference>
<name>A0A511ZNR3_9BACI</name>
<evidence type="ECO:0000259" key="2">
    <source>
        <dbReference type="SMART" id="SM00382"/>
    </source>
</evidence>
<dbReference type="Gene3D" id="3.40.50.300">
    <property type="entry name" value="P-loop containing nucleotide triphosphate hydrolases"/>
    <property type="match status" value="1"/>
</dbReference>
<dbReference type="GO" id="GO:0005524">
    <property type="term" value="F:ATP binding"/>
    <property type="evidence" value="ECO:0007669"/>
    <property type="project" value="InterPro"/>
</dbReference>
<dbReference type="InterPro" id="IPR027417">
    <property type="entry name" value="P-loop_NTPase"/>
</dbReference>
<accession>A0A511ZNR3</accession>
<dbReference type="RefSeq" id="WP_246145223.1">
    <property type="nucleotide sequence ID" value="NZ_BJYM01000018.1"/>
</dbReference>
<dbReference type="InterPro" id="IPR041628">
    <property type="entry name" value="ChlI/MoxR_AAA_lid"/>
</dbReference>
<dbReference type="InterPro" id="IPR011704">
    <property type="entry name" value="ATPase_dyneun-rel_AAA"/>
</dbReference>
<organism evidence="3 4">
    <name type="scientific">Oceanobacillus sojae</name>
    <dbReference type="NCBI Taxonomy" id="582851"/>
    <lineage>
        <taxon>Bacteria</taxon>
        <taxon>Bacillati</taxon>
        <taxon>Bacillota</taxon>
        <taxon>Bacilli</taxon>
        <taxon>Bacillales</taxon>
        <taxon>Bacillaceae</taxon>
        <taxon>Oceanobacillus</taxon>
    </lineage>
</organism>
<dbReference type="InterPro" id="IPR003593">
    <property type="entry name" value="AAA+_ATPase"/>
</dbReference>
<dbReference type="PANTHER" id="PTHR32039">
    <property type="entry name" value="MAGNESIUM-CHELATASE SUBUNIT CHLI"/>
    <property type="match status" value="1"/>
</dbReference>
<proteinExistence type="predicted"/>
<dbReference type="CDD" id="cd00009">
    <property type="entry name" value="AAA"/>
    <property type="match status" value="1"/>
</dbReference>
<evidence type="ECO:0000313" key="4">
    <source>
        <dbReference type="Proteomes" id="UP000321558"/>
    </source>
</evidence>
<sequence>MKNYPFTAIVGQDKMKKALILNGINPKIGGVLIQGEKGTAKSTAVRALADVLTNTSVVNLPVSATEDRVVGTLDMEHILKTGEKKLEPGILAKADKNILYVDEVNLLEDHLVDILLDTAAMGVNRIEREGVSYEHPSRFVLVGTMNPEEGALRPQLLDRFGLCIDVESEKNVEERMEVIRRRLNFEQNQEQFEKKYEQDQNQLTYQIQRAKELLPAVEINDHLLRAVADLSIELGIESHRADITVITAAQTLAAWKQRTMVQVEDIYEAAELALPHRLLQDPMKENSSYQKLTELLNQKVVDNQ</sequence>
<dbReference type="AlphaFoldDB" id="A0A511ZNR3"/>
<keyword evidence="4" id="KW-1185">Reference proteome</keyword>
<dbReference type="SMART" id="SM00382">
    <property type="entry name" value="AAA"/>
    <property type="match status" value="1"/>
</dbReference>
<dbReference type="InterPro" id="IPR045006">
    <property type="entry name" value="CHLI-like"/>
</dbReference>
<evidence type="ECO:0000313" key="3">
    <source>
        <dbReference type="EMBL" id="GEN89029.1"/>
    </source>
</evidence>